<keyword evidence="1" id="KW-1133">Transmembrane helix</keyword>
<feature type="transmembrane region" description="Helical" evidence="1">
    <location>
        <begin position="205"/>
        <end position="223"/>
    </location>
</feature>
<evidence type="ECO:0000313" key="2">
    <source>
        <dbReference type="EMBL" id="KAB8029229.1"/>
    </source>
</evidence>
<feature type="transmembrane region" description="Helical" evidence="1">
    <location>
        <begin position="6"/>
        <end position="33"/>
    </location>
</feature>
<keyword evidence="1" id="KW-0472">Membrane</keyword>
<evidence type="ECO:0000313" key="3">
    <source>
        <dbReference type="Proteomes" id="UP000442694"/>
    </source>
</evidence>
<sequence length="224" mass="26119">MVFLEVFICAFIGALLSTLPLGLLNIRLLLLFIKGEHKRLFFFQLGILIVDIIICNLAFILSITTHNISTLINFGKNNLFYIQILFLIVLIYMGLNHIFEKKDMLPIKNKQVDNLNTKKNKSSKLLRHFLEGIVGTLTIPSLLPFWYLWWMGQNLNNSQPILFAVILIAIGVCIGDLIIFKSYRYFVQKISERVLQLRIAKIEKWVGYFFLFLAFLFAIKFFLY</sequence>
<organism evidence="2 3">
    <name type="scientific">Fluviispira multicolorata</name>
    <dbReference type="NCBI Taxonomy" id="2654512"/>
    <lineage>
        <taxon>Bacteria</taxon>
        <taxon>Pseudomonadati</taxon>
        <taxon>Bdellovibrionota</taxon>
        <taxon>Oligoflexia</taxon>
        <taxon>Silvanigrellales</taxon>
        <taxon>Silvanigrellaceae</taxon>
        <taxon>Fluviispira</taxon>
    </lineage>
</organism>
<feature type="transmembrane region" description="Helical" evidence="1">
    <location>
        <begin position="40"/>
        <end position="60"/>
    </location>
</feature>
<evidence type="ECO:0000256" key="1">
    <source>
        <dbReference type="SAM" id="Phobius"/>
    </source>
</evidence>
<accession>A0A833N643</accession>
<gene>
    <name evidence="2" type="ORF">GCL57_11885</name>
</gene>
<dbReference type="EMBL" id="WFLN01000008">
    <property type="protein sequence ID" value="KAB8029229.1"/>
    <property type="molecule type" value="Genomic_DNA"/>
</dbReference>
<feature type="transmembrane region" description="Helical" evidence="1">
    <location>
        <begin position="80"/>
        <end position="99"/>
    </location>
</feature>
<protein>
    <recommendedName>
        <fullName evidence="4">Threonine/homoserine/homoserine lactone efflux protein</fullName>
    </recommendedName>
</protein>
<comment type="caution">
    <text evidence="2">The sequence shown here is derived from an EMBL/GenBank/DDBJ whole genome shotgun (WGS) entry which is preliminary data.</text>
</comment>
<dbReference type="AlphaFoldDB" id="A0A833N643"/>
<dbReference type="Proteomes" id="UP000442694">
    <property type="component" value="Unassembled WGS sequence"/>
</dbReference>
<feature type="transmembrane region" description="Helical" evidence="1">
    <location>
        <begin position="161"/>
        <end position="184"/>
    </location>
</feature>
<keyword evidence="1" id="KW-0812">Transmembrane</keyword>
<name>A0A833N643_9BACT</name>
<evidence type="ECO:0008006" key="4">
    <source>
        <dbReference type="Google" id="ProtNLM"/>
    </source>
</evidence>
<dbReference type="RefSeq" id="WP_152213570.1">
    <property type="nucleotide sequence ID" value="NZ_WFLN01000008.1"/>
</dbReference>
<reference evidence="2 3" key="1">
    <citation type="submission" date="2019-10" db="EMBL/GenBank/DDBJ databases">
        <title>New genus of Silvanigrellaceae.</title>
        <authorList>
            <person name="Pitt A."/>
            <person name="Hahn M.W."/>
        </authorList>
    </citation>
    <scope>NUCLEOTIDE SEQUENCE [LARGE SCALE GENOMIC DNA]</scope>
    <source>
        <strain evidence="2 3">33A1-SZDP</strain>
    </source>
</reference>
<feature type="transmembrane region" description="Helical" evidence="1">
    <location>
        <begin position="129"/>
        <end position="149"/>
    </location>
</feature>
<proteinExistence type="predicted"/>
<keyword evidence="3" id="KW-1185">Reference proteome</keyword>